<keyword evidence="3" id="KW-0690">Ribosome biogenesis</keyword>
<dbReference type="AlphaFoldDB" id="A0AAE1T5B7"/>
<dbReference type="PANTHER" id="PTHR23183:SF0">
    <property type="entry name" value="NUCLEOLAR PROTEIN 14"/>
    <property type="match status" value="1"/>
</dbReference>
<accession>A0AAE1T5B7</accession>
<gene>
    <name evidence="7" type="ORF">Sango_2959900</name>
</gene>
<comment type="function">
    <text evidence="6">Involved in nucleolar processing of pre-18S ribosomal RNA. Has a role in the nuclear export of 40S pre-ribosomal subunit to the cytoplasm.</text>
</comment>
<dbReference type="Proteomes" id="UP001289374">
    <property type="component" value="Unassembled WGS sequence"/>
</dbReference>
<keyword evidence="8" id="KW-1185">Reference proteome</keyword>
<evidence type="ECO:0000256" key="4">
    <source>
        <dbReference type="ARBA" id="ARBA00022552"/>
    </source>
</evidence>
<dbReference type="InterPro" id="IPR007276">
    <property type="entry name" value="Nop14"/>
</dbReference>
<protein>
    <submittedName>
        <fullName evidence="7">Nucleolar complex protein 14</fullName>
    </submittedName>
</protein>
<comment type="subcellular location">
    <subcellularLocation>
        <location evidence="1">Nucleus</location>
        <location evidence="1">Nucleolus</location>
    </subcellularLocation>
</comment>
<evidence type="ECO:0000256" key="3">
    <source>
        <dbReference type="ARBA" id="ARBA00022517"/>
    </source>
</evidence>
<dbReference type="GO" id="GO:0030692">
    <property type="term" value="C:Noc4p-Nop14p complex"/>
    <property type="evidence" value="ECO:0007669"/>
    <property type="project" value="TreeGrafter"/>
</dbReference>
<evidence type="ECO:0000256" key="5">
    <source>
        <dbReference type="ARBA" id="ARBA00023242"/>
    </source>
</evidence>
<organism evidence="7 8">
    <name type="scientific">Sesamum angolense</name>
    <dbReference type="NCBI Taxonomy" id="2727404"/>
    <lineage>
        <taxon>Eukaryota</taxon>
        <taxon>Viridiplantae</taxon>
        <taxon>Streptophyta</taxon>
        <taxon>Embryophyta</taxon>
        <taxon>Tracheophyta</taxon>
        <taxon>Spermatophyta</taxon>
        <taxon>Magnoliopsida</taxon>
        <taxon>eudicotyledons</taxon>
        <taxon>Gunneridae</taxon>
        <taxon>Pentapetalae</taxon>
        <taxon>asterids</taxon>
        <taxon>lamiids</taxon>
        <taxon>Lamiales</taxon>
        <taxon>Pedaliaceae</taxon>
        <taxon>Sesamum</taxon>
    </lineage>
</organism>
<keyword evidence="4" id="KW-0698">rRNA processing</keyword>
<dbReference type="EMBL" id="JACGWL010000867">
    <property type="protein sequence ID" value="KAK4381501.1"/>
    <property type="molecule type" value="Genomic_DNA"/>
</dbReference>
<keyword evidence="5" id="KW-0539">Nucleus</keyword>
<proteinExistence type="inferred from homology"/>
<reference evidence="7" key="1">
    <citation type="submission" date="2020-06" db="EMBL/GenBank/DDBJ databases">
        <authorList>
            <person name="Li T."/>
            <person name="Hu X."/>
            <person name="Zhang T."/>
            <person name="Song X."/>
            <person name="Zhang H."/>
            <person name="Dai N."/>
            <person name="Sheng W."/>
            <person name="Hou X."/>
            <person name="Wei L."/>
        </authorList>
    </citation>
    <scope>NUCLEOTIDE SEQUENCE</scope>
    <source>
        <strain evidence="7">K16</strain>
        <tissue evidence="7">Leaf</tissue>
    </source>
</reference>
<name>A0AAE1T5B7_9LAMI</name>
<dbReference type="GO" id="GO:0032040">
    <property type="term" value="C:small-subunit processome"/>
    <property type="evidence" value="ECO:0007669"/>
    <property type="project" value="InterPro"/>
</dbReference>
<reference evidence="7" key="2">
    <citation type="journal article" date="2024" name="Plant">
        <title>Genomic evolution and insights into agronomic trait innovations of Sesamum species.</title>
        <authorList>
            <person name="Miao H."/>
            <person name="Wang L."/>
            <person name="Qu L."/>
            <person name="Liu H."/>
            <person name="Sun Y."/>
            <person name="Le M."/>
            <person name="Wang Q."/>
            <person name="Wei S."/>
            <person name="Zheng Y."/>
            <person name="Lin W."/>
            <person name="Duan Y."/>
            <person name="Cao H."/>
            <person name="Xiong S."/>
            <person name="Wang X."/>
            <person name="Wei L."/>
            <person name="Li C."/>
            <person name="Ma Q."/>
            <person name="Ju M."/>
            <person name="Zhao R."/>
            <person name="Li G."/>
            <person name="Mu C."/>
            <person name="Tian Q."/>
            <person name="Mei H."/>
            <person name="Zhang T."/>
            <person name="Gao T."/>
            <person name="Zhang H."/>
        </authorList>
    </citation>
    <scope>NUCLEOTIDE SEQUENCE</scope>
    <source>
        <strain evidence="7">K16</strain>
    </source>
</reference>
<evidence type="ECO:0000256" key="1">
    <source>
        <dbReference type="ARBA" id="ARBA00004604"/>
    </source>
</evidence>
<evidence type="ECO:0000313" key="7">
    <source>
        <dbReference type="EMBL" id="KAK4381501.1"/>
    </source>
</evidence>
<evidence type="ECO:0000256" key="2">
    <source>
        <dbReference type="ARBA" id="ARBA00007466"/>
    </source>
</evidence>
<comment type="caution">
    <text evidence="7">The sequence shown here is derived from an EMBL/GenBank/DDBJ whole genome shotgun (WGS) entry which is preliminary data.</text>
</comment>
<evidence type="ECO:0000256" key="6">
    <source>
        <dbReference type="ARBA" id="ARBA00024695"/>
    </source>
</evidence>
<dbReference type="GO" id="GO:0030490">
    <property type="term" value="P:maturation of SSU-rRNA"/>
    <property type="evidence" value="ECO:0007669"/>
    <property type="project" value="TreeGrafter"/>
</dbReference>
<comment type="similarity">
    <text evidence="2">Belongs to the NOP14 family.</text>
</comment>
<dbReference type="PANTHER" id="PTHR23183">
    <property type="entry name" value="NOP14"/>
    <property type="match status" value="1"/>
</dbReference>
<dbReference type="Pfam" id="PF04147">
    <property type="entry name" value="Nop14"/>
    <property type="match status" value="2"/>
</dbReference>
<evidence type="ECO:0000313" key="8">
    <source>
        <dbReference type="Proteomes" id="UP001289374"/>
    </source>
</evidence>
<sequence length="318" mass="37143">MEMSTEIPYFAAICARQRLLRTRTHFCEDVKLTGKSCWPSLKTLFLLRLWSMIFPCSDFRHAVMTPAILLMSEYLMRCPITSGRDIAIGSFLCSMVLSLYHLMELKTLRPLLSIQGRIEKIKMLMDLPDDSPYFASDMFRSSILFAIIGNLKGFVSIYEGLKSFPEIFLPISKILHGLVEEAQIPDALKVEIRDVAGRIESKSQEHNLLRQPLRLRKQKIIKTAVPKFEENFVKGRDYDPDRERAERKKLKKRLKQEAKGAVRELRKDNHFLLEVKERDKARMEEEKAEKYGQYRAFLQEQEHAFKSGQLGKGRKRRR</sequence>